<keyword evidence="1" id="KW-0812">Transmembrane</keyword>
<evidence type="ECO:0000313" key="3">
    <source>
        <dbReference type="Proteomes" id="UP000030416"/>
    </source>
</evidence>
<dbReference type="AlphaFoldDB" id="A0A0A3I3W9"/>
<dbReference type="Proteomes" id="UP000030416">
    <property type="component" value="Unassembled WGS sequence"/>
</dbReference>
<dbReference type="RefSeq" id="WP_036184437.1">
    <property type="nucleotide sequence ID" value="NZ_AVDA01000006.1"/>
</dbReference>
<dbReference type="OrthoDB" id="2455375at2"/>
<dbReference type="EMBL" id="JPVN01000006">
    <property type="protein sequence ID" value="KGR79409.1"/>
    <property type="molecule type" value="Genomic_DNA"/>
</dbReference>
<sequence length="90" mass="10716">MKLYLITTQMVYYVAFVLWVIFWGMALSAILQVPTFENMLFFAITTLYPIAVIVCTIFAWNFHMNKRSISIVINIVPAIWLICYYIYFFH</sequence>
<evidence type="ECO:0000256" key="1">
    <source>
        <dbReference type="SAM" id="Phobius"/>
    </source>
</evidence>
<dbReference type="eggNOG" id="ENOG503329D">
    <property type="taxonomic scope" value="Bacteria"/>
</dbReference>
<accession>A0A0A3I3W9</accession>
<reference evidence="2 3" key="1">
    <citation type="submission" date="2014-02" db="EMBL/GenBank/DDBJ databases">
        <title>Draft genome sequence of Lysinibacillus manganicus DSM 26584T.</title>
        <authorList>
            <person name="Zhang F."/>
            <person name="Wang G."/>
            <person name="Zhang L."/>
        </authorList>
    </citation>
    <scope>NUCLEOTIDE SEQUENCE [LARGE SCALE GENOMIC DNA]</scope>
    <source>
        <strain evidence="2 3">DSM 26584</strain>
    </source>
</reference>
<keyword evidence="1" id="KW-1133">Transmembrane helix</keyword>
<gene>
    <name evidence="2" type="ORF">CD29_06865</name>
</gene>
<organism evidence="2 3">
    <name type="scientific">Ureibacillus manganicus DSM 26584</name>
    <dbReference type="NCBI Taxonomy" id="1384049"/>
    <lineage>
        <taxon>Bacteria</taxon>
        <taxon>Bacillati</taxon>
        <taxon>Bacillota</taxon>
        <taxon>Bacilli</taxon>
        <taxon>Bacillales</taxon>
        <taxon>Caryophanaceae</taxon>
        <taxon>Ureibacillus</taxon>
    </lineage>
</organism>
<feature type="transmembrane region" description="Helical" evidence="1">
    <location>
        <begin position="12"/>
        <end position="33"/>
    </location>
</feature>
<name>A0A0A3I3W9_9BACL</name>
<evidence type="ECO:0000313" key="2">
    <source>
        <dbReference type="EMBL" id="KGR79409.1"/>
    </source>
</evidence>
<comment type="caution">
    <text evidence="2">The sequence shown here is derived from an EMBL/GenBank/DDBJ whole genome shotgun (WGS) entry which is preliminary data.</text>
</comment>
<keyword evidence="3" id="KW-1185">Reference proteome</keyword>
<protein>
    <submittedName>
        <fullName evidence="2">Uncharacterized protein</fullName>
    </submittedName>
</protein>
<feature type="transmembrane region" description="Helical" evidence="1">
    <location>
        <begin position="39"/>
        <end position="62"/>
    </location>
</feature>
<keyword evidence="1" id="KW-0472">Membrane</keyword>
<feature type="transmembrane region" description="Helical" evidence="1">
    <location>
        <begin position="69"/>
        <end position="87"/>
    </location>
</feature>
<proteinExistence type="predicted"/>